<dbReference type="EC" id="2.7.1.58" evidence="1"/>
<gene>
    <name evidence="1" type="ORF">BAURA86_02069</name>
</gene>
<name>A0A2H1JU49_BREAU</name>
<accession>A0A2H1JU49</accession>
<dbReference type="Gene3D" id="3.30.420.310">
    <property type="entry name" value="2-keto-3-deoxy-galactonokinase, C-terminal domain"/>
    <property type="match status" value="1"/>
</dbReference>
<dbReference type="GO" id="GO:0034194">
    <property type="term" value="P:D-galactonate catabolic process"/>
    <property type="evidence" value="ECO:0007669"/>
    <property type="project" value="InterPro"/>
</dbReference>
<keyword evidence="1" id="KW-0418">Kinase</keyword>
<dbReference type="InterPro" id="IPR042257">
    <property type="entry name" value="DGOK_C"/>
</dbReference>
<proteinExistence type="predicted"/>
<dbReference type="GO" id="GO:0008671">
    <property type="term" value="F:2-dehydro-3-deoxygalactonokinase activity"/>
    <property type="evidence" value="ECO:0007669"/>
    <property type="project" value="UniProtKB-EC"/>
</dbReference>
<dbReference type="AlphaFoldDB" id="A0A2H1JU49"/>
<dbReference type="InterPro" id="IPR042258">
    <property type="entry name" value="DGOK_N"/>
</dbReference>
<dbReference type="Proteomes" id="UP000234300">
    <property type="component" value="Unassembled WGS sequence"/>
</dbReference>
<sequence length="336" mass="35480">MVEHLPIVALMAKLASTEAPQMIGLDWGTSSLRAFLIGSDGRVLAERNGSDGIMAVGPDTDDLRSDFSRIAQAAIGDWLSENGPLPILACGMIGSTQGVAEAGYLDLPTDLSAVGRHLTSVELTIGELHIVPGLQKTPTEATAPDVIRGEETQLLGLLDAEPAEATTVILPGTHTKWVSCQGQHVTDFSTSMSGEMFGLLSTSSILARLAEPTDDFHPEVFDWGLSVGADDPAALTSSIFSARTWALDGRLRAEEVNDYLSGMLIGAEVASQLRTTADPTAPVIVCGTADLTMRYSRALLRQGRKAADANPRAAATGLFRIAEQSGLVPTKENIND</sequence>
<dbReference type="EMBL" id="FXZI01000006">
    <property type="protein sequence ID" value="SMX90973.1"/>
    <property type="molecule type" value="Genomic_DNA"/>
</dbReference>
<evidence type="ECO:0000313" key="1">
    <source>
        <dbReference type="EMBL" id="SMX90973.1"/>
    </source>
</evidence>
<evidence type="ECO:0000313" key="2">
    <source>
        <dbReference type="Proteomes" id="UP000234300"/>
    </source>
</evidence>
<dbReference type="Pfam" id="PF05035">
    <property type="entry name" value="DGOK"/>
    <property type="match status" value="1"/>
</dbReference>
<organism evidence="1 2">
    <name type="scientific">Brevibacterium aurantiacum</name>
    <dbReference type="NCBI Taxonomy" id="273384"/>
    <lineage>
        <taxon>Bacteria</taxon>
        <taxon>Bacillati</taxon>
        <taxon>Actinomycetota</taxon>
        <taxon>Actinomycetes</taxon>
        <taxon>Micrococcales</taxon>
        <taxon>Brevibacteriaceae</taxon>
        <taxon>Brevibacterium</taxon>
    </lineage>
</organism>
<keyword evidence="1" id="KW-0808">Transferase</keyword>
<dbReference type="InterPro" id="IPR007729">
    <property type="entry name" value="DGOK"/>
</dbReference>
<protein>
    <submittedName>
        <fullName evidence="1">2-dehydro-3-deoxygalactonokinase</fullName>
        <ecNumber evidence="1">2.7.1.58</ecNumber>
    </submittedName>
</protein>
<reference evidence="1 2" key="1">
    <citation type="submission" date="2017-03" db="EMBL/GenBank/DDBJ databases">
        <authorList>
            <person name="Afonso C.L."/>
            <person name="Miller P.J."/>
            <person name="Scott M.A."/>
            <person name="Spackman E."/>
            <person name="Goraichik I."/>
            <person name="Dimitrov K.M."/>
            <person name="Suarez D.L."/>
            <person name="Swayne D.E."/>
        </authorList>
    </citation>
    <scope>NUCLEOTIDE SEQUENCE [LARGE SCALE GENOMIC DNA]</scope>
    <source>
        <strain evidence="2">8(6)</strain>
    </source>
</reference>
<dbReference type="Gene3D" id="3.30.420.300">
    <property type="entry name" value="2-keto-3-deoxy-galactonokinase, substrate binding domain"/>
    <property type="match status" value="1"/>
</dbReference>
<dbReference type="CDD" id="cd24012">
    <property type="entry name" value="ASKHA_NBD_KDGal-kinase"/>
    <property type="match status" value="1"/>
</dbReference>